<dbReference type="PANTHER" id="PTHR33343">
    <property type="entry name" value="54S RIBOSOMAL PROTEIN BL35M"/>
    <property type="match status" value="1"/>
</dbReference>
<dbReference type="Proteomes" id="UP000034603">
    <property type="component" value="Unassembled WGS sequence"/>
</dbReference>
<feature type="region of interest" description="Disordered" evidence="7">
    <location>
        <begin position="33"/>
        <end position="64"/>
    </location>
</feature>
<keyword evidence="2 5" id="KW-0689">Ribosomal protein</keyword>
<gene>
    <name evidence="5" type="primary">rpmI</name>
    <name evidence="8" type="ORF">US62_C0034G0003</name>
</gene>
<dbReference type="PRINTS" id="PR00064">
    <property type="entry name" value="RIBOSOMALL35"/>
</dbReference>
<evidence type="ECO:0000313" key="8">
    <source>
        <dbReference type="EMBL" id="KKQ44065.1"/>
    </source>
</evidence>
<keyword evidence="3 5" id="KW-0687">Ribonucleoprotein</keyword>
<evidence type="ECO:0000256" key="7">
    <source>
        <dbReference type="SAM" id="MobiDB-lite"/>
    </source>
</evidence>
<dbReference type="GO" id="GO:0015934">
    <property type="term" value="C:large ribosomal subunit"/>
    <property type="evidence" value="ECO:0007669"/>
    <property type="project" value="TreeGrafter"/>
</dbReference>
<dbReference type="AlphaFoldDB" id="A0A0G0HZH7"/>
<dbReference type="Pfam" id="PF01632">
    <property type="entry name" value="Ribosomal_L35p"/>
    <property type="match status" value="1"/>
</dbReference>
<dbReference type="InterPro" id="IPR037229">
    <property type="entry name" value="Ribosomal_bL35_sf"/>
</dbReference>
<reference evidence="8 9" key="1">
    <citation type="journal article" date="2015" name="Nature">
        <title>rRNA introns, odd ribosomes, and small enigmatic genomes across a large radiation of phyla.</title>
        <authorList>
            <person name="Brown C.T."/>
            <person name="Hug L.A."/>
            <person name="Thomas B.C."/>
            <person name="Sharon I."/>
            <person name="Castelle C.J."/>
            <person name="Singh A."/>
            <person name="Wilkins M.J."/>
            <person name="Williams K.H."/>
            <person name="Banfield J.F."/>
        </authorList>
    </citation>
    <scope>NUCLEOTIDE SEQUENCE [LARGE SCALE GENOMIC DNA]</scope>
</reference>
<proteinExistence type="inferred from homology"/>
<comment type="caution">
    <text evidence="8">The sequence shown here is derived from an EMBL/GenBank/DDBJ whole genome shotgun (WGS) entry which is preliminary data.</text>
</comment>
<evidence type="ECO:0000256" key="5">
    <source>
        <dbReference type="HAMAP-Rule" id="MF_00514"/>
    </source>
</evidence>
<comment type="similarity">
    <text evidence="1 5 6">Belongs to the bacterial ribosomal protein bL35 family.</text>
</comment>
<name>A0A0G0HZH7_9BACT</name>
<dbReference type="EMBL" id="LBTR01000034">
    <property type="protein sequence ID" value="KKQ44065.1"/>
    <property type="molecule type" value="Genomic_DNA"/>
</dbReference>
<dbReference type="NCBIfam" id="TIGR00001">
    <property type="entry name" value="rpmI_bact"/>
    <property type="match status" value="1"/>
</dbReference>
<dbReference type="GO" id="GO:0006412">
    <property type="term" value="P:translation"/>
    <property type="evidence" value="ECO:0007669"/>
    <property type="project" value="UniProtKB-UniRule"/>
</dbReference>
<feature type="compositionally biased region" description="Basic residues" evidence="7">
    <location>
        <begin position="38"/>
        <end position="64"/>
    </location>
</feature>
<dbReference type="InterPro" id="IPR001706">
    <property type="entry name" value="Ribosomal_bL35"/>
</dbReference>
<evidence type="ECO:0000256" key="4">
    <source>
        <dbReference type="ARBA" id="ARBA00071664"/>
    </source>
</evidence>
<dbReference type="PANTHER" id="PTHR33343:SF1">
    <property type="entry name" value="LARGE RIBOSOMAL SUBUNIT PROTEIN BL35M"/>
    <property type="match status" value="1"/>
</dbReference>
<evidence type="ECO:0000313" key="9">
    <source>
        <dbReference type="Proteomes" id="UP000034603"/>
    </source>
</evidence>
<evidence type="ECO:0000256" key="3">
    <source>
        <dbReference type="ARBA" id="ARBA00023274"/>
    </source>
</evidence>
<dbReference type="FunFam" id="4.10.410.60:FF:000001">
    <property type="entry name" value="50S ribosomal protein L35"/>
    <property type="match status" value="1"/>
</dbReference>
<accession>A0A0G0HZH7</accession>
<sequence>MPKLRTRKSITKRFRVTKNGKVMRMQGFHGHLNEKKTASRKRRLSRVVMTKKTHAKKIKTALGM</sequence>
<organism evidence="8 9">
    <name type="scientific">Candidatus Woesebacteria bacterium GW2011_GWA1_37_8</name>
    <dbReference type="NCBI Taxonomy" id="1618546"/>
    <lineage>
        <taxon>Bacteria</taxon>
        <taxon>Candidatus Woeseibacteriota</taxon>
    </lineage>
</organism>
<protein>
    <recommendedName>
        <fullName evidence="4 5">Large ribosomal subunit protein bL35</fullName>
    </recommendedName>
</protein>
<evidence type="ECO:0000256" key="6">
    <source>
        <dbReference type="RuleBase" id="RU000568"/>
    </source>
</evidence>
<dbReference type="HAMAP" id="MF_00514">
    <property type="entry name" value="Ribosomal_bL35"/>
    <property type="match status" value="1"/>
</dbReference>
<dbReference type="Gene3D" id="4.10.410.60">
    <property type="match status" value="1"/>
</dbReference>
<evidence type="ECO:0000256" key="1">
    <source>
        <dbReference type="ARBA" id="ARBA00006598"/>
    </source>
</evidence>
<evidence type="ECO:0000256" key="2">
    <source>
        <dbReference type="ARBA" id="ARBA00022980"/>
    </source>
</evidence>
<dbReference type="InterPro" id="IPR021137">
    <property type="entry name" value="Ribosomal_bL35-like"/>
</dbReference>
<dbReference type="SUPFAM" id="SSF143034">
    <property type="entry name" value="L35p-like"/>
    <property type="match status" value="1"/>
</dbReference>
<dbReference type="GO" id="GO:0003735">
    <property type="term" value="F:structural constituent of ribosome"/>
    <property type="evidence" value="ECO:0007669"/>
    <property type="project" value="InterPro"/>
</dbReference>